<keyword evidence="3" id="KW-1185">Reference proteome</keyword>
<reference evidence="3" key="1">
    <citation type="journal article" date="2019" name="Int. J. Syst. Evol. Microbiol.">
        <title>The Global Catalogue of Microorganisms (GCM) 10K type strain sequencing project: providing services to taxonomists for standard genome sequencing and annotation.</title>
        <authorList>
            <consortium name="The Broad Institute Genomics Platform"/>
            <consortium name="The Broad Institute Genome Sequencing Center for Infectious Disease"/>
            <person name="Wu L."/>
            <person name="Ma J."/>
        </authorList>
    </citation>
    <scope>NUCLEOTIDE SEQUENCE [LARGE SCALE GENOMIC DNA]</scope>
    <source>
        <strain evidence="3">CGMCC 1.13587</strain>
    </source>
</reference>
<accession>A0ABW0T0P2</accession>
<keyword evidence="1" id="KW-0732">Signal</keyword>
<dbReference type="EMBL" id="JBHSNG010000020">
    <property type="protein sequence ID" value="MFC5582593.1"/>
    <property type="molecule type" value="Genomic_DNA"/>
</dbReference>
<dbReference type="PROSITE" id="PS51257">
    <property type="entry name" value="PROKAR_LIPOPROTEIN"/>
    <property type="match status" value="1"/>
</dbReference>
<protein>
    <recommendedName>
        <fullName evidence="4">Lipoprotein</fullName>
    </recommendedName>
</protein>
<gene>
    <name evidence="2" type="ORF">ACFPPB_15850</name>
</gene>
<feature type="signal peptide" evidence="1">
    <location>
        <begin position="1"/>
        <end position="23"/>
    </location>
</feature>
<evidence type="ECO:0000313" key="3">
    <source>
        <dbReference type="Proteomes" id="UP001596111"/>
    </source>
</evidence>
<organism evidence="2 3">
    <name type="scientific">Rhodanobacter terrae</name>
    <dbReference type="NCBI Taxonomy" id="418647"/>
    <lineage>
        <taxon>Bacteria</taxon>
        <taxon>Pseudomonadati</taxon>
        <taxon>Pseudomonadota</taxon>
        <taxon>Gammaproteobacteria</taxon>
        <taxon>Lysobacterales</taxon>
        <taxon>Rhodanobacteraceae</taxon>
        <taxon>Rhodanobacter</taxon>
    </lineage>
</organism>
<dbReference type="Proteomes" id="UP001596111">
    <property type="component" value="Unassembled WGS sequence"/>
</dbReference>
<evidence type="ECO:0008006" key="4">
    <source>
        <dbReference type="Google" id="ProtNLM"/>
    </source>
</evidence>
<feature type="chain" id="PRO_5047029096" description="Lipoprotein" evidence="1">
    <location>
        <begin position="24"/>
        <end position="193"/>
    </location>
</feature>
<proteinExistence type="predicted"/>
<name>A0ABW0T0P2_9GAMM</name>
<dbReference type="RefSeq" id="WP_377328824.1">
    <property type="nucleotide sequence ID" value="NZ_JBHSNG010000020.1"/>
</dbReference>
<sequence>MNKRLLGALLCLSIAPIMITACSSGQNTVDVQTEVASAPPTSNAADLNQLVYIAVGEDKNVPLELSVGHHLSGSFLAPKAGSISAFGVLIGNYGNTSDGELEVHLCQGDTCADGIASLSKSKDNRYFVIKLAHALVVRAGSDAGAMHYDLSRISGIKQFVIWGYPPIAASQSLAWDNGPALDKAAKIGLMYAQ</sequence>
<evidence type="ECO:0000256" key="1">
    <source>
        <dbReference type="SAM" id="SignalP"/>
    </source>
</evidence>
<comment type="caution">
    <text evidence="2">The sequence shown here is derived from an EMBL/GenBank/DDBJ whole genome shotgun (WGS) entry which is preliminary data.</text>
</comment>
<evidence type="ECO:0000313" key="2">
    <source>
        <dbReference type="EMBL" id="MFC5582593.1"/>
    </source>
</evidence>